<gene>
    <name evidence="1" type="ORF">FE840_001210</name>
</gene>
<dbReference type="Proteomes" id="UP000308530">
    <property type="component" value="Chromosome"/>
</dbReference>
<dbReference type="RefSeq" id="WP_171033785.1">
    <property type="nucleotide sequence ID" value="NZ_CP058350.1"/>
</dbReference>
<sequence length="58" mass="6675">MDQSSLWQKLKIELETLKKQAHFWHLTSTEILVGRTDDGFCCGQICALVPKTDRLDEP</sequence>
<dbReference type="EMBL" id="CP058350">
    <property type="protein sequence ID" value="QLF68282.1"/>
    <property type="molecule type" value="Genomic_DNA"/>
</dbReference>
<reference evidence="1 2" key="1">
    <citation type="submission" date="2020-06" db="EMBL/GenBank/DDBJ databases">
        <title>Genome sequence of Rhizobium sp strain ADMK78.</title>
        <authorList>
            <person name="Rahi P."/>
        </authorList>
    </citation>
    <scope>NUCLEOTIDE SEQUENCE [LARGE SCALE GENOMIC DNA]</scope>
    <source>
        <strain evidence="1 2">ADMK78</strain>
    </source>
</reference>
<organism evidence="1 2">
    <name type="scientific">Peteryoungia desertarenae</name>
    <dbReference type="NCBI Taxonomy" id="1813451"/>
    <lineage>
        <taxon>Bacteria</taxon>
        <taxon>Pseudomonadati</taxon>
        <taxon>Pseudomonadota</taxon>
        <taxon>Alphaproteobacteria</taxon>
        <taxon>Hyphomicrobiales</taxon>
        <taxon>Rhizobiaceae</taxon>
        <taxon>Peteryoungia</taxon>
    </lineage>
</organism>
<evidence type="ECO:0000313" key="1">
    <source>
        <dbReference type="EMBL" id="QLF68282.1"/>
    </source>
</evidence>
<evidence type="ECO:0000313" key="2">
    <source>
        <dbReference type="Proteomes" id="UP000308530"/>
    </source>
</evidence>
<proteinExistence type="predicted"/>
<protein>
    <submittedName>
        <fullName evidence="1">Uncharacterized protein</fullName>
    </submittedName>
</protein>
<accession>A0ABX6QJ25</accession>
<keyword evidence="2" id="KW-1185">Reference proteome</keyword>
<name>A0ABX6QJ25_9HYPH</name>